<protein>
    <submittedName>
        <fullName evidence="7">Exocyst complex component Sec3-domain-containing protein</fullName>
    </submittedName>
</protein>
<organism evidence="7 8">
    <name type="scientific">Pterulicium gracile</name>
    <dbReference type="NCBI Taxonomy" id="1884261"/>
    <lineage>
        <taxon>Eukaryota</taxon>
        <taxon>Fungi</taxon>
        <taxon>Dikarya</taxon>
        <taxon>Basidiomycota</taxon>
        <taxon>Agaricomycotina</taxon>
        <taxon>Agaricomycetes</taxon>
        <taxon>Agaricomycetidae</taxon>
        <taxon>Agaricales</taxon>
        <taxon>Pleurotineae</taxon>
        <taxon>Pterulaceae</taxon>
        <taxon>Pterulicium</taxon>
    </lineage>
</organism>
<dbReference type="Proteomes" id="UP000305067">
    <property type="component" value="Unassembled WGS sequence"/>
</dbReference>
<dbReference type="Pfam" id="PF09763">
    <property type="entry name" value="Sec3_CC"/>
    <property type="match status" value="1"/>
</dbReference>
<feature type="domain" description="Exocyst complex component Sec3 PIP2-binding N-terminal" evidence="6">
    <location>
        <begin position="42"/>
        <end position="126"/>
    </location>
</feature>
<comment type="similarity">
    <text evidence="1">Belongs to the SEC3 family.</text>
</comment>
<evidence type="ECO:0000256" key="3">
    <source>
        <dbReference type="ARBA" id="ARBA00022483"/>
    </source>
</evidence>
<accession>A0A5C3R0T3</accession>
<feature type="compositionally biased region" description="Basic and acidic residues" evidence="5">
    <location>
        <begin position="714"/>
        <end position="726"/>
    </location>
</feature>
<keyword evidence="4" id="KW-0175">Coiled coil</keyword>
<dbReference type="Gene3D" id="2.30.29.90">
    <property type="match status" value="1"/>
</dbReference>
<evidence type="ECO:0000256" key="4">
    <source>
        <dbReference type="ARBA" id="ARBA00023054"/>
    </source>
</evidence>
<evidence type="ECO:0000259" key="6">
    <source>
        <dbReference type="SMART" id="SM01313"/>
    </source>
</evidence>
<dbReference type="PANTHER" id="PTHR16092">
    <property type="entry name" value="SEC3/SYNTAXIN-RELATED"/>
    <property type="match status" value="1"/>
</dbReference>
<dbReference type="GO" id="GO:0000145">
    <property type="term" value="C:exocyst"/>
    <property type="evidence" value="ECO:0007669"/>
    <property type="project" value="InterPro"/>
</dbReference>
<dbReference type="InterPro" id="IPR019160">
    <property type="entry name" value="Sec3_CC"/>
</dbReference>
<dbReference type="InterPro" id="IPR028258">
    <property type="entry name" value="Sec3-PIP2_bind"/>
</dbReference>
<feature type="region of interest" description="Disordered" evidence="5">
    <location>
        <begin position="143"/>
        <end position="375"/>
    </location>
</feature>
<dbReference type="GO" id="GO:0006893">
    <property type="term" value="P:Golgi to plasma membrane transport"/>
    <property type="evidence" value="ECO:0007669"/>
    <property type="project" value="TreeGrafter"/>
</dbReference>
<dbReference type="EMBL" id="ML178815">
    <property type="protein sequence ID" value="TFL06391.1"/>
    <property type="molecule type" value="Genomic_DNA"/>
</dbReference>
<feature type="region of interest" description="Disordered" evidence="5">
    <location>
        <begin position="685"/>
        <end position="726"/>
    </location>
</feature>
<dbReference type="GO" id="GO:0005886">
    <property type="term" value="C:plasma membrane"/>
    <property type="evidence" value="ECO:0007669"/>
    <property type="project" value="TreeGrafter"/>
</dbReference>
<dbReference type="STRING" id="1884261.A0A5C3R0T3"/>
<dbReference type="GO" id="GO:0006887">
    <property type="term" value="P:exocytosis"/>
    <property type="evidence" value="ECO:0007669"/>
    <property type="project" value="UniProtKB-KW"/>
</dbReference>
<gene>
    <name evidence="7" type="ORF">BDV98DRAFT_521720</name>
</gene>
<evidence type="ECO:0000256" key="1">
    <source>
        <dbReference type="ARBA" id="ARBA00006518"/>
    </source>
</evidence>
<keyword evidence="8" id="KW-1185">Reference proteome</keyword>
<feature type="compositionally biased region" description="Polar residues" evidence="5">
    <location>
        <begin position="229"/>
        <end position="240"/>
    </location>
</feature>
<dbReference type="Pfam" id="PF15277">
    <property type="entry name" value="Sec3-PIP2_bind"/>
    <property type="match status" value="1"/>
</dbReference>
<keyword evidence="2" id="KW-0813">Transport</keyword>
<keyword evidence="3" id="KW-0268">Exocytosis</keyword>
<feature type="compositionally biased region" description="Low complexity" evidence="5">
    <location>
        <begin position="268"/>
        <end position="287"/>
    </location>
</feature>
<reference evidence="7 8" key="1">
    <citation type="journal article" date="2019" name="Nat. Ecol. Evol.">
        <title>Megaphylogeny resolves global patterns of mushroom evolution.</title>
        <authorList>
            <person name="Varga T."/>
            <person name="Krizsan K."/>
            <person name="Foldi C."/>
            <person name="Dima B."/>
            <person name="Sanchez-Garcia M."/>
            <person name="Sanchez-Ramirez S."/>
            <person name="Szollosi G.J."/>
            <person name="Szarkandi J.G."/>
            <person name="Papp V."/>
            <person name="Albert L."/>
            <person name="Andreopoulos W."/>
            <person name="Angelini C."/>
            <person name="Antonin V."/>
            <person name="Barry K.W."/>
            <person name="Bougher N.L."/>
            <person name="Buchanan P."/>
            <person name="Buyck B."/>
            <person name="Bense V."/>
            <person name="Catcheside P."/>
            <person name="Chovatia M."/>
            <person name="Cooper J."/>
            <person name="Damon W."/>
            <person name="Desjardin D."/>
            <person name="Finy P."/>
            <person name="Geml J."/>
            <person name="Haridas S."/>
            <person name="Hughes K."/>
            <person name="Justo A."/>
            <person name="Karasinski D."/>
            <person name="Kautmanova I."/>
            <person name="Kiss B."/>
            <person name="Kocsube S."/>
            <person name="Kotiranta H."/>
            <person name="LaButti K.M."/>
            <person name="Lechner B.E."/>
            <person name="Liimatainen K."/>
            <person name="Lipzen A."/>
            <person name="Lukacs Z."/>
            <person name="Mihaltcheva S."/>
            <person name="Morgado L.N."/>
            <person name="Niskanen T."/>
            <person name="Noordeloos M.E."/>
            <person name="Ohm R.A."/>
            <person name="Ortiz-Santana B."/>
            <person name="Ovrebo C."/>
            <person name="Racz N."/>
            <person name="Riley R."/>
            <person name="Savchenko A."/>
            <person name="Shiryaev A."/>
            <person name="Soop K."/>
            <person name="Spirin V."/>
            <person name="Szebenyi C."/>
            <person name="Tomsovsky M."/>
            <person name="Tulloss R.E."/>
            <person name="Uehling J."/>
            <person name="Grigoriev I.V."/>
            <person name="Vagvolgyi C."/>
            <person name="Papp T."/>
            <person name="Martin F.M."/>
            <person name="Miettinen O."/>
            <person name="Hibbett D.S."/>
            <person name="Nagy L.G."/>
        </authorList>
    </citation>
    <scope>NUCLEOTIDE SEQUENCE [LARGE SCALE GENOMIC DNA]</scope>
    <source>
        <strain evidence="7 8">CBS 309.79</strain>
    </source>
</reference>
<dbReference type="AlphaFoldDB" id="A0A5C3R0T3"/>
<evidence type="ECO:0000313" key="7">
    <source>
        <dbReference type="EMBL" id="TFL06391.1"/>
    </source>
</evidence>
<dbReference type="InterPro" id="IPR048628">
    <property type="entry name" value="Sec3_C"/>
</dbReference>
<dbReference type="CDD" id="cd13315">
    <property type="entry name" value="PH_Sec3"/>
    <property type="match status" value="1"/>
</dbReference>
<feature type="compositionally biased region" description="Polar residues" evidence="5">
    <location>
        <begin position="196"/>
        <end position="210"/>
    </location>
</feature>
<feature type="compositionally biased region" description="Polar residues" evidence="5">
    <location>
        <begin position="143"/>
        <end position="158"/>
    </location>
</feature>
<proteinExistence type="inferred from homology"/>
<name>A0A5C3R0T3_9AGAR</name>
<evidence type="ECO:0000313" key="8">
    <source>
        <dbReference type="Proteomes" id="UP000305067"/>
    </source>
</evidence>
<dbReference type="SMART" id="SM01313">
    <property type="entry name" value="Sec3-PIP2_bind"/>
    <property type="match status" value="1"/>
</dbReference>
<dbReference type="Pfam" id="PF20654">
    <property type="entry name" value="Sec3_C-term"/>
    <property type="match status" value="1"/>
</dbReference>
<dbReference type="OrthoDB" id="27109at2759"/>
<evidence type="ECO:0000256" key="5">
    <source>
        <dbReference type="SAM" id="MobiDB-lite"/>
    </source>
</evidence>
<dbReference type="PANTHER" id="PTHR16092:SF14">
    <property type="entry name" value="EXOCYST COMPLEX COMPONENT 1 ISOFORM X1"/>
    <property type="match status" value="1"/>
</dbReference>
<evidence type="ECO:0000256" key="2">
    <source>
        <dbReference type="ARBA" id="ARBA00022448"/>
    </source>
</evidence>
<sequence>MADNDTVQARIISSVFSRKNAAGQLAETYVSHIKIWEDADAATRKPRYILLSQTSAGTGYIHKSKLNTNGTFSVGKTWNLPELRGIQVLNPVEFNITLSRTYRWTTENEVDQVHFIDAMIKLYRSISNNAPLRLDGVNESFPYSQSANQSGGRSSASIPQYEGGRNSASIPPANQYEGGRSSASIPPANQYEGGRSSASIPLSANVQNGSGAPRLRTASQIADQDRGSSFHSVKGRSTMSERAPSPAPPAPQVARQRSGDDAPETLVPRMAQPPRSRSRARQAAATPPSGPGPTPSQPSESPSFSNARTNSDRTEYTQRAEPSSNHLAPESRAPSRTGTPSPAPSTRPVKPTARTGQDAATPRRDPNARISFYDPGNQAALDRLIVINAGEEEEGEDETAQASMTNVEEMLEGYDWASDDIISKKSGSGAADLIEARLTDELMALEKANIHSFLESDDRVTVVLRYIDEALAQLDTMDTQVSTYKIHLNAVGDDISFIQSQNRGLQVQTQNQKALLSELENVLKTVHVDQDSLLVLTQERTLEKTASIMRLQDAAANLYKALQAGRDTDMAATMERLEEYRTHNNQFCKRLFDYLSIMFTAQSNEVLAKQPDGIKKGPQSRSEFVSHRELEDHLGRYSGLILYLKEMDESIYAKLCGTYFSAASELHGKQVKALLANYLATVKRAPDEEGDSTGAPSKNPSGMRRAGTIIRSPMESRRDKEKRGADGDLTASEALSLILDQLAPHLHQEDEFIQDLLQINDSAITFADFMGLDNYFRRQAARSAGLSPPTMKLVRGAMDLIFGFLPAEMKTWLDSALEKDNMQIIGLLVSLERFLIEAEERGNIFLHNLLEKQHMRLKGLFERHVSQQIKNIEQTKVTSKKRGGVAPFVLSFPAYLDRVESQLIGADVLDIRAGVDTAYDRIVQTMFESLKHMAKVEGEGEDKGQLNYHVVLIENMHYFVAEVGRQEIGSVRSFLRSAEGIYDESLSAYIKIVLRRPFSKIIDYFEGLERQLKTTAPSEISSSSGYGKSALKKVLKEYNSKDVRKHVEALFKRVEKHFTEASETATNQGAGAIASGTVMNGVWKACETELLRITELFGKRVSQCYADSGLTLEYTQTDVEFAFRRQLS</sequence>
<dbReference type="GO" id="GO:0005546">
    <property type="term" value="F:phosphatidylinositol-4,5-bisphosphate binding"/>
    <property type="evidence" value="ECO:0007669"/>
    <property type="project" value="TreeGrafter"/>
</dbReference>